<accession>A0ABX8JP68</accession>
<protein>
    <submittedName>
        <fullName evidence="1">Uncharacterized protein</fullName>
    </submittedName>
</protein>
<organism evidence="1 2">
    <name type="scientific">Geomonas diazotrophica</name>
    <dbReference type="NCBI Taxonomy" id="2843197"/>
    <lineage>
        <taxon>Bacteria</taxon>
        <taxon>Pseudomonadati</taxon>
        <taxon>Thermodesulfobacteriota</taxon>
        <taxon>Desulfuromonadia</taxon>
        <taxon>Geobacterales</taxon>
        <taxon>Geobacteraceae</taxon>
        <taxon>Geomonas</taxon>
    </lineage>
</organism>
<dbReference type="EMBL" id="CP076724">
    <property type="protein sequence ID" value="QWV98409.1"/>
    <property type="molecule type" value="Genomic_DNA"/>
</dbReference>
<dbReference type="Proteomes" id="UP000683493">
    <property type="component" value="Chromosome"/>
</dbReference>
<gene>
    <name evidence="1" type="ORF">KP005_03720</name>
</gene>
<keyword evidence="2" id="KW-1185">Reference proteome</keyword>
<reference evidence="1 2" key="1">
    <citation type="submission" date="2021-06" db="EMBL/GenBank/DDBJ databases">
        <title>Gemonas diversity in paddy soil.</title>
        <authorList>
            <person name="Liu G."/>
        </authorList>
    </citation>
    <scope>NUCLEOTIDE SEQUENCE [LARGE SCALE GENOMIC DNA]</scope>
    <source>
        <strain evidence="1 2">RG29</strain>
    </source>
</reference>
<evidence type="ECO:0000313" key="1">
    <source>
        <dbReference type="EMBL" id="QWV98409.1"/>
    </source>
</evidence>
<sequence>MFLILRSTPDRRENRLPKQRPLLDRNAHLVPRHDLRMPLPSRQVRIFVGEGLFCQQEAPLL</sequence>
<proteinExistence type="predicted"/>
<name>A0ABX8JP68_9BACT</name>
<evidence type="ECO:0000313" key="2">
    <source>
        <dbReference type="Proteomes" id="UP000683493"/>
    </source>
</evidence>